<dbReference type="PANTHER" id="PTHR48200">
    <property type="entry name" value="PROTEIN, PUTATIVE-RELATED"/>
    <property type="match status" value="1"/>
</dbReference>
<keyword evidence="3" id="KW-1185">Reference proteome</keyword>
<sequence>MGKACGNRHLAMFAFFVYGLIVLLKALGYVSVELAGFTFQIEKRVNPTPRILAEIIISLNFIRRKRDERFLICAQLLFVWMKCHFRCLYKCFRQVFVPSTRLIEEFLESEWHLNQSIKE</sequence>
<reference evidence="2 3" key="1">
    <citation type="journal article" date="2019" name="Genome Biol. Evol.">
        <title>Insights into the evolution of the New World diploid cottons (Gossypium, subgenus Houzingenia) based on genome sequencing.</title>
        <authorList>
            <person name="Grover C.E."/>
            <person name="Arick M.A. 2nd"/>
            <person name="Thrash A."/>
            <person name="Conover J.L."/>
            <person name="Sanders W.S."/>
            <person name="Peterson D.G."/>
            <person name="Frelichowski J.E."/>
            <person name="Scheffler J.A."/>
            <person name="Scheffler B.E."/>
            <person name="Wendel J.F."/>
        </authorList>
    </citation>
    <scope>NUCLEOTIDE SEQUENCE [LARGE SCALE GENOMIC DNA]</scope>
    <source>
        <strain evidence="2">5</strain>
        <tissue evidence="2">Leaf</tissue>
    </source>
</reference>
<evidence type="ECO:0000313" key="3">
    <source>
        <dbReference type="Proteomes" id="UP000593579"/>
    </source>
</evidence>
<evidence type="ECO:0000313" key="2">
    <source>
        <dbReference type="EMBL" id="MBA0755326.1"/>
    </source>
</evidence>
<proteinExistence type="predicted"/>
<dbReference type="Pfam" id="PF24924">
    <property type="entry name" value="DUF7745"/>
    <property type="match status" value="1"/>
</dbReference>
<dbReference type="EMBL" id="JABEZY010268930">
    <property type="protein sequence ID" value="MBA0755326.1"/>
    <property type="molecule type" value="Genomic_DNA"/>
</dbReference>
<organism evidence="2 3">
    <name type="scientific">Gossypium gossypioides</name>
    <name type="common">Mexican cotton</name>
    <name type="synonym">Selera gossypioides</name>
    <dbReference type="NCBI Taxonomy" id="34282"/>
    <lineage>
        <taxon>Eukaryota</taxon>
        <taxon>Viridiplantae</taxon>
        <taxon>Streptophyta</taxon>
        <taxon>Embryophyta</taxon>
        <taxon>Tracheophyta</taxon>
        <taxon>Spermatophyta</taxon>
        <taxon>Magnoliopsida</taxon>
        <taxon>eudicotyledons</taxon>
        <taxon>Gunneridae</taxon>
        <taxon>Pentapetalae</taxon>
        <taxon>rosids</taxon>
        <taxon>malvids</taxon>
        <taxon>Malvales</taxon>
        <taxon>Malvaceae</taxon>
        <taxon>Malvoideae</taxon>
        <taxon>Gossypium</taxon>
    </lineage>
</organism>
<dbReference type="AlphaFoldDB" id="A0A7J9D3M8"/>
<feature type="domain" description="DUF7745" evidence="1">
    <location>
        <begin position="11"/>
        <end position="85"/>
    </location>
</feature>
<accession>A0A7J9D3M8</accession>
<dbReference type="InterPro" id="IPR056647">
    <property type="entry name" value="DUF7745"/>
</dbReference>
<evidence type="ECO:0000259" key="1">
    <source>
        <dbReference type="Pfam" id="PF24924"/>
    </source>
</evidence>
<dbReference type="PANTHER" id="PTHR48200:SF1">
    <property type="entry name" value="AMINOTRANSFERASE-LIKE PLANT MOBILE DOMAIN-CONTAINING PROTEIN"/>
    <property type="match status" value="1"/>
</dbReference>
<name>A0A7J9D3M8_GOSGO</name>
<dbReference type="Proteomes" id="UP000593579">
    <property type="component" value="Unassembled WGS sequence"/>
</dbReference>
<gene>
    <name evidence="2" type="ORF">Gogos_022418</name>
</gene>
<comment type="caution">
    <text evidence="2">The sequence shown here is derived from an EMBL/GenBank/DDBJ whole genome shotgun (WGS) entry which is preliminary data.</text>
</comment>
<protein>
    <recommendedName>
        <fullName evidence="1">DUF7745 domain-containing protein</fullName>
    </recommendedName>
</protein>